<dbReference type="InterPro" id="IPR051635">
    <property type="entry name" value="SNAT-like"/>
</dbReference>
<dbReference type="PANTHER" id="PTHR10908">
    <property type="entry name" value="SEROTONIN N-ACETYLTRANSFERASE"/>
    <property type="match status" value="1"/>
</dbReference>
<evidence type="ECO:0000256" key="1">
    <source>
        <dbReference type="ARBA" id="ARBA00022679"/>
    </source>
</evidence>
<dbReference type="PANTHER" id="PTHR10908:SF0">
    <property type="entry name" value="SEROTONIN N-ACETYLTRANSFERASE"/>
    <property type="match status" value="1"/>
</dbReference>
<evidence type="ECO:0000313" key="4">
    <source>
        <dbReference type="EMBL" id="SFM68959.1"/>
    </source>
</evidence>
<reference evidence="5" key="1">
    <citation type="submission" date="2016-10" db="EMBL/GenBank/DDBJ databases">
        <authorList>
            <person name="Varghese N."/>
            <person name="Submissions S."/>
        </authorList>
    </citation>
    <scope>NUCLEOTIDE SEQUENCE [LARGE SCALE GENOMIC DNA]</scope>
    <source>
        <strain evidence="5">Mob M</strain>
    </source>
</reference>
<keyword evidence="5" id="KW-1185">Reference proteome</keyword>
<dbReference type="Proteomes" id="UP000198535">
    <property type="component" value="Unassembled WGS sequence"/>
</dbReference>
<evidence type="ECO:0000259" key="3">
    <source>
        <dbReference type="PROSITE" id="PS51186"/>
    </source>
</evidence>
<accession>A0A1I4SX59</accession>
<dbReference type="PROSITE" id="PS51186">
    <property type="entry name" value="GNAT"/>
    <property type="match status" value="1"/>
</dbReference>
<dbReference type="EMBL" id="FOUJ01000004">
    <property type="protein sequence ID" value="SFM68959.1"/>
    <property type="molecule type" value="Genomic_DNA"/>
</dbReference>
<dbReference type="CDD" id="cd04301">
    <property type="entry name" value="NAT_SF"/>
    <property type="match status" value="1"/>
</dbReference>
<name>A0A1I4SX59_9EURY</name>
<sequence length="174" mass="20215">MEISIRNAERKDIEAIMLIENSSFHENIAESRETFLERTEVFPDGFLVLMVNGRVIGYISSELWEYSEDIDVRQFQLEHSIMDTHRSNGSELYISSIGILEEYRGSGYGKILVSELEKKMIYNYGINSIILIVSENWTAARRIYEKNGFERIQTISGFFHDDNNSDAIVMRKII</sequence>
<evidence type="ECO:0000313" key="5">
    <source>
        <dbReference type="Proteomes" id="UP000198535"/>
    </source>
</evidence>
<feature type="domain" description="N-acetyltransferase" evidence="3">
    <location>
        <begin position="3"/>
        <end position="174"/>
    </location>
</feature>
<dbReference type="Pfam" id="PF00583">
    <property type="entry name" value="Acetyltransf_1"/>
    <property type="match status" value="1"/>
</dbReference>
<dbReference type="STRING" id="487685.SAMN04488696_2060"/>
<dbReference type="GO" id="GO:0008080">
    <property type="term" value="F:N-acetyltransferase activity"/>
    <property type="evidence" value="ECO:0007669"/>
    <property type="project" value="UniProtKB-ARBA"/>
</dbReference>
<protein>
    <submittedName>
        <fullName evidence="4">Ribosomal-protein-alanine N-acetyltransferase</fullName>
    </submittedName>
</protein>
<dbReference type="SUPFAM" id="SSF55729">
    <property type="entry name" value="Acyl-CoA N-acyltransferases (Nat)"/>
    <property type="match status" value="1"/>
</dbReference>
<evidence type="ECO:0000256" key="2">
    <source>
        <dbReference type="ARBA" id="ARBA00023315"/>
    </source>
</evidence>
<keyword evidence="1 4" id="KW-0808">Transferase</keyword>
<dbReference type="InterPro" id="IPR016181">
    <property type="entry name" value="Acyl_CoA_acyltransferase"/>
</dbReference>
<proteinExistence type="predicted"/>
<dbReference type="AlphaFoldDB" id="A0A1I4SX59"/>
<keyword evidence="2" id="KW-0012">Acyltransferase</keyword>
<organism evidence="4 5">
    <name type="scientific">Methanolobus profundi</name>
    <dbReference type="NCBI Taxonomy" id="487685"/>
    <lineage>
        <taxon>Archaea</taxon>
        <taxon>Methanobacteriati</taxon>
        <taxon>Methanobacteriota</taxon>
        <taxon>Stenosarchaea group</taxon>
        <taxon>Methanomicrobia</taxon>
        <taxon>Methanosarcinales</taxon>
        <taxon>Methanosarcinaceae</taxon>
        <taxon>Methanolobus</taxon>
    </lineage>
</organism>
<gene>
    <name evidence="4" type="ORF">SAMN04488696_2060</name>
</gene>
<dbReference type="Gene3D" id="3.40.630.30">
    <property type="match status" value="1"/>
</dbReference>
<dbReference type="InterPro" id="IPR000182">
    <property type="entry name" value="GNAT_dom"/>
</dbReference>